<dbReference type="Proteomes" id="UP000555448">
    <property type="component" value="Unassembled WGS sequence"/>
</dbReference>
<reference evidence="2 3" key="1">
    <citation type="submission" date="2020-08" db="EMBL/GenBank/DDBJ databases">
        <title>Functional genomics of gut bacteria from endangered species of beetles.</title>
        <authorList>
            <person name="Carlos-Shanley C."/>
        </authorList>
    </citation>
    <scope>NUCLEOTIDE SEQUENCE [LARGE SCALE GENOMIC DNA]</scope>
    <source>
        <strain evidence="2 3">S00245</strain>
    </source>
</reference>
<keyword evidence="3" id="KW-1185">Reference proteome</keyword>
<accession>A0A7W7KAE1</accession>
<dbReference type="EMBL" id="JACHLR010000008">
    <property type="protein sequence ID" value="MBB4858886.1"/>
    <property type="molecule type" value="Genomic_DNA"/>
</dbReference>
<protein>
    <submittedName>
        <fullName evidence="2">Uncharacterized protein</fullName>
    </submittedName>
</protein>
<gene>
    <name evidence="2" type="ORF">HNO88_002212</name>
</gene>
<name>A0A7W7KAE1_9SPHN</name>
<dbReference type="RefSeq" id="WP_221419954.1">
    <property type="nucleotide sequence ID" value="NZ_JACHLR010000008.1"/>
</dbReference>
<comment type="caution">
    <text evidence="2">The sequence shown here is derived from an EMBL/GenBank/DDBJ whole genome shotgun (WGS) entry which is preliminary data.</text>
</comment>
<evidence type="ECO:0000256" key="1">
    <source>
        <dbReference type="SAM" id="MobiDB-lite"/>
    </source>
</evidence>
<feature type="region of interest" description="Disordered" evidence="1">
    <location>
        <begin position="19"/>
        <end position="38"/>
    </location>
</feature>
<evidence type="ECO:0000313" key="2">
    <source>
        <dbReference type="EMBL" id="MBB4858886.1"/>
    </source>
</evidence>
<proteinExistence type="predicted"/>
<feature type="compositionally biased region" description="Basic and acidic residues" evidence="1">
    <location>
        <begin position="24"/>
        <end position="38"/>
    </location>
</feature>
<evidence type="ECO:0000313" key="3">
    <source>
        <dbReference type="Proteomes" id="UP000555448"/>
    </source>
</evidence>
<organism evidence="2 3">
    <name type="scientific">Novosphingobium chloroacetimidivorans</name>
    <dbReference type="NCBI Taxonomy" id="1428314"/>
    <lineage>
        <taxon>Bacteria</taxon>
        <taxon>Pseudomonadati</taxon>
        <taxon>Pseudomonadota</taxon>
        <taxon>Alphaproteobacteria</taxon>
        <taxon>Sphingomonadales</taxon>
        <taxon>Sphingomonadaceae</taxon>
        <taxon>Novosphingobium</taxon>
    </lineage>
</organism>
<sequence length="75" mass="8150">MVDLVTAMCGNEGSTLLHVSDITSPHDTRGATMDERTTDPRISSELLSQLGTRCGRACQLDSPFARGYVVQKPVR</sequence>
<dbReference type="AlphaFoldDB" id="A0A7W7KAE1"/>